<name>A0A6J4VPP6_9DEIN</name>
<reference evidence="1" key="1">
    <citation type="submission" date="2020-02" db="EMBL/GenBank/DDBJ databases">
        <authorList>
            <person name="Meier V. D."/>
        </authorList>
    </citation>
    <scope>NUCLEOTIDE SEQUENCE</scope>
    <source>
        <strain evidence="1">AVDCRST_MAG86</strain>
    </source>
</reference>
<organism evidence="1">
    <name type="scientific">uncultured Truepera sp</name>
    <dbReference type="NCBI Taxonomy" id="543023"/>
    <lineage>
        <taxon>Bacteria</taxon>
        <taxon>Thermotogati</taxon>
        <taxon>Deinococcota</taxon>
        <taxon>Deinococci</taxon>
        <taxon>Trueperales</taxon>
        <taxon>Trueperaceae</taxon>
        <taxon>Truepera</taxon>
        <taxon>environmental samples</taxon>
    </lineage>
</organism>
<dbReference type="EMBL" id="CADCWP010000268">
    <property type="protein sequence ID" value="CAA9582196.1"/>
    <property type="molecule type" value="Genomic_DNA"/>
</dbReference>
<dbReference type="AlphaFoldDB" id="A0A6J4VPP6"/>
<sequence>MIKVMVSCPPAQGLLKCYGLTFGGPRRDDETEPRTNIAVKTVVKRTL</sequence>
<accession>A0A6J4VPP6</accession>
<proteinExistence type="predicted"/>
<protein>
    <submittedName>
        <fullName evidence="1">Uncharacterized protein</fullName>
    </submittedName>
</protein>
<evidence type="ECO:0000313" key="1">
    <source>
        <dbReference type="EMBL" id="CAA9582196.1"/>
    </source>
</evidence>
<gene>
    <name evidence="1" type="ORF">AVDCRST_MAG86-2998</name>
</gene>